<dbReference type="EMBL" id="JBHTIS010001342">
    <property type="protein sequence ID" value="MFD1047981.1"/>
    <property type="molecule type" value="Genomic_DNA"/>
</dbReference>
<protein>
    <recommendedName>
        <fullName evidence="3">HTH cro/C1-type domain-containing protein</fullName>
    </recommendedName>
</protein>
<keyword evidence="2" id="KW-1185">Reference proteome</keyword>
<organism evidence="1 2">
    <name type="scientific">Kibdelosporangium lantanae</name>
    <dbReference type="NCBI Taxonomy" id="1497396"/>
    <lineage>
        <taxon>Bacteria</taxon>
        <taxon>Bacillati</taxon>
        <taxon>Actinomycetota</taxon>
        <taxon>Actinomycetes</taxon>
        <taxon>Pseudonocardiales</taxon>
        <taxon>Pseudonocardiaceae</taxon>
        <taxon>Kibdelosporangium</taxon>
    </lineage>
</organism>
<dbReference type="Proteomes" id="UP001597045">
    <property type="component" value="Unassembled WGS sequence"/>
</dbReference>
<comment type="caution">
    <text evidence="1">The sequence shown here is derived from an EMBL/GenBank/DDBJ whole genome shotgun (WGS) entry which is preliminary data.</text>
</comment>
<sequence length="132" mass="14924">MSAYEREARVRLEALIVDLSGQKGLQLQDVARLAKISPATLRRAQHEHEETVTDKTLRGLERAFELVHKELDKFLTTPGYQPQAKSTPLLPDKSTSEEVVKFLKRFVAAQPEEARKVRAQVDVIWSDTTGGR</sequence>
<reference evidence="2" key="1">
    <citation type="journal article" date="2019" name="Int. J. Syst. Evol. Microbiol.">
        <title>The Global Catalogue of Microorganisms (GCM) 10K type strain sequencing project: providing services to taxonomists for standard genome sequencing and annotation.</title>
        <authorList>
            <consortium name="The Broad Institute Genomics Platform"/>
            <consortium name="The Broad Institute Genome Sequencing Center for Infectious Disease"/>
            <person name="Wu L."/>
            <person name="Ma J."/>
        </authorList>
    </citation>
    <scope>NUCLEOTIDE SEQUENCE [LARGE SCALE GENOMIC DNA]</scope>
    <source>
        <strain evidence="2">JCM 31486</strain>
    </source>
</reference>
<proteinExistence type="predicted"/>
<gene>
    <name evidence="1" type="ORF">ACFQ1S_21800</name>
</gene>
<evidence type="ECO:0000313" key="2">
    <source>
        <dbReference type="Proteomes" id="UP001597045"/>
    </source>
</evidence>
<accession>A0ABW3MCF2</accession>
<evidence type="ECO:0000313" key="1">
    <source>
        <dbReference type="EMBL" id="MFD1047981.1"/>
    </source>
</evidence>
<name>A0ABW3MCF2_9PSEU</name>
<evidence type="ECO:0008006" key="3">
    <source>
        <dbReference type="Google" id="ProtNLM"/>
    </source>
</evidence>